<dbReference type="SUPFAM" id="SSF46785">
    <property type="entry name" value="Winged helix' DNA-binding domain"/>
    <property type="match status" value="1"/>
</dbReference>
<dbReference type="SMART" id="SM00344">
    <property type="entry name" value="HTH_ASNC"/>
    <property type="match status" value="1"/>
</dbReference>
<protein>
    <submittedName>
        <fullName evidence="5">Lrp/AsnC family transcriptional regulator</fullName>
    </submittedName>
</protein>
<dbReference type="PANTHER" id="PTHR30154:SF54">
    <property type="entry name" value="POSSIBLE TRANSCRIPTIONAL REGULATORY PROTEIN (PROBABLY LRP_ASNC-FAMILY)"/>
    <property type="match status" value="1"/>
</dbReference>
<organism evidence="5 6">
    <name type="scientific">Gemmatimonas aurantiaca</name>
    <dbReference type="NCBI Taxonomy" id="173480"/>
    <lineage>
        <taxon>Bacteria</taxon>
        <taxon>Pseudomonadati</taxon>
        <taxon>Gemmatimonadota</taxon>
        <taxon>Gemmatimonadia</taxon>
        <taxon>Gemmatimonadales</taxon>
        <taxon>Gemmatimonadaceae</taxon>
        <taxon>Gemmatimonas</taxon>
    </lineage>
</organism>
<dbReference type="GO" id="GO:0043200">
    <property type="term" value="P:response to amino acid"/>
    <property type="evidence" value="ECO:0007669"/>
    <property type="project" value="TreeGrafter"/>
</dbReference>
<dbReference type="InterPro" id="IPR000485">
    <property type="entry name" value="AsnC-type_HTH_dom"/>
</dbReference>
<evidence type="ECO:0000256" key="3">
    <source>
        <dbReference type="ARBA" id="ARBA00023163"/>
    </source>
</evidence>
<dbReference type="Gene3D" id="3.30.70.920">
    <property type="match status" value="1"/>
</dbReference>
<comment type="caution">
    <text evidence="5">The sequence shown here is derived from an EMBL/GenBank/DDBJ whole genome shotgun (WGS) entry which is preliminary data.</text>
</comment>
<dbReference type="EMBL" id="DPIY01000010">
    <property type="protein sequence ID" value="HCT58388.1"/>
    <property type="molecule type" value="Genomic_DNA"/>
</dbReference>
<evidence type="ECO:0000259" key="4">
    <source>
        <dbReference type="PROSITE" id="PS50956"/>
    </source>
</evidence>
<dbReference type="Pfam" id="PF13412">
    <property type="entry name" value="HTH_24"/>
    <property type="match status" value="1"/>
</dbReference>
<name>A0A3D4VCM6_9BACT</name>
<evidence type="ECO:0000313" key="5">
    <source>
        <dbReference type="EMBL" id="HCT58388.1"/>
    </source>
</evidence>
<dbReference type="AlphaFoldDB" id="A0A3D4VCM6"/>
<dbReference type="Pfam" id="PF01037">
    <property type="entry name" value="AsnC_trans_reg"/>
    <property type="match status" value="1"/>
</dbReference>
<dbReference type="PROSITE" id="PS50956">
    <property type="entry name" value="HTH_ASNC_2"/>
    <property type="match status" value="1"/>
</dbReference>
<keyword evidence="3" id="KW-0804">Transcription</keyword>
<dbReference type="GO" id="GO:0043565">
    <property type="term" value="F:sequence-specific DNA binding"/>
    <property type="evidence" value="ECO:0007669"/>
    <property type="project" value="InterPro"/>
</dbReference>
<dbReference type="InterPro" id="IPR019888">
    <property type="entry name" value="Tscrpt_reg_AsnC-like"/>
</dbReference>
<dbReference type="PANTHER" id="PTHR30154">
    <property type="entry name" value="LEUCINE-RESPONSIVE REGULATORY PROTEIN"/>
    <property type="match status" value="1"/>
</dbReference>
<evidence type="ECO:0000256" key="2">
    <source>
        <dbReference type="ARBA" id="ARBA00023125"/>
    </source>
</evidence>
<dbReference type="GO" id="GO:0005829">
    <property type="term" value="C:cytosol"/>
    <property type="evidence" value="ECO:0007669"/>
    <property type="project" value="TreeGrafter"/>
</dbReference>
<dbReference type="Gene3D" id="1.10.10.10">
    <property type="entry name" value="Winged helix-like DNA-binding domain superfamily/Winged helix DNA-binding domain"/>
    <property type="match status" value="1"/>
</dbReference>
<keyword evidence="1" id="KW-0805">Transcription regulation</keyword>
<dbReference type="PRINTS" id="PR00033">
    <property type="entry name" value="HTHASNC"/>
</dbReference>
<dbReference type="InterPro" id="IPR036390">
    <property type="entry name" value="WH_DNA-bd_sf"/>
</dbReference>
<feature type="domain" description="HTH asnC-type" evidence="4">
    <location>
        <begin position="18"/>
        <end position="79"/>
    </location>
</feature>
<evidence type="ECO:0000313" key="6">
    <source>
        <dbReference type="Proteomes" id="UP000264071"/>
    </source>
</evidence>
<dbReference type="CDD" id="cd00090">
    <property type="entry name" value="HTH_ARSR"/>
    <property type="match status" value="1"/>
</dbReference>
<dbReference type="InterPro" id="IPR019887">
    <property type="entry name" value="Tscrpt_reg_AsnC/Lrp_C"/>
</dbReference>
<dbReference type="InterPro" id="IPR011008">
    <property type="entry name" value="Dimeric_a/b-barrel"/>
</dbReference>
<dbReference type="GO" id="GO:0006355">
    <property type="term" value="P:regulation of DNA-templated transcription"/>
    <property type="evidence" value="ECO:0007669"/>
    <property type="project" value="UniProtKB-ARBA"/>
</dbReference>
<gene>
    <name evidence="5" type="ORF">DGD08_14385</name>
</gene>
<dbReference type="Proteomes" id="UP000264071">
    <property type="component" value="Unassembled WGS sequence"/>
</dbReference>
<keyword evidence="2" id="KW-0238">DNA-binding</keyword>
<evidence type="ECO:0000256" key="1">
    <source>
        <dbReference type="ARBA" id="ARBA00023015"/>
    </source>
</evidence>
<accession>A0A3D4VCM6</accession>
<dbReference type="InterPro" id="IPR011991">
    <property type="entry name" value="ArsR-like_HTH"/>
</dbReference>
<dbReference type="SUPFAM" id="SSF54909">
    <property type="entry name" value="Dimeric alpha+beta barrel"/>
    <property type="match status" value="1"/>
</dbReference>
<dbReference type="InterPro" id="IPR036388">
    <property type="entry name" value="WH-like_DNA-bd_sf"/>
</dbReference>
<dbReference type="OMA" id="STTPCWK"/>
<reference evidence="5 6" key="1">
    <citation type="journal article" date="2018" name="Nat. Biotechnol.">
        <title>A standardized bacterial taxonomy based on genome phylogeny substantially revises the tree of life.</title>
        <authorList>
            <person name="Parks D.H."/>
            <person name="Chuvochina M."/>
            <person name="Waite D.W."/>
            <person name="Rinke C."/>
            <person name="Skarshewski A."/>
            <person name="Chaumeil P.A."/>
            <person name="Hugenholtz P."/>
        </authorList>
    </citation>
    <scope>NUCLEOTIDE SEQUENCE [LARGE SCALE GENOMIC DNA]</scope>
    <source>
        <strain evidence="5">UBA8844</strain>
    </source>
</reference>
<proteinExistence type="predicted"/>
<sequence>MDSQNPKKIRPLLEPEALDRIDRAILVALQQNARLTNKELAARVGLAESSCHERVKRLVAGGVVRGFHAEVDPRALGVGLQALVAVRLARQTNAAVVSFRQAMLALNEAIAVFHVAGANDFLVQVAVRDSDELRDLILRAITARPEVVHVETSLIYEHARNAGFGAP</sequence>